<keyword evidence="2" id="KW-0378">Hydrolase</keyword>
<evidence type="ECO:0000256" key="3">
    <source>
        <dbReference type="ARBA" id="ARBA00023125"/>
    </source>
</evidence>
<dbReference type="InterPro" id="IPR020046">
    <property type="entry name" value="5-3_exonucl_a-hlix_arch_N"/>
</dbReference>
<proteinExistence type="predicted"/>
<dbReference type="SMART" id="SM00475">
    <property type="entry name" value="53EXOc"/>
    <property type="match status" value="1"/>
</dbReference>
<gene>
    <name evidence="7" type="ORF">SAMN04488137_1405</name>
</gene>
<dbReference type="InterPro" id="IPR002421">
    <property type="entry name" value="5-3_exonuclease"/>
</dbReference>
<dbReference type="EMBL" id="FNHW01000001">
    <property type="protein sequence ID" value="SDM67992.1"/>
    <property type="molecule type" value="Genomic_DNA"/>
</dbReference>
<evidence type="ECO:0000313" key="7">
    <source>
        <dbReference type="EMBL" id="SDM67992.1"/>
    </source>
</evidence>
<evidence type="ECO:0000256" key="2">
    <source>
        <dbReference type="ARBA" id="ARBA00022801"/>
    </source>
</evidence>
<dbReference type="CDD" id="cd09898">
    <property type="entry name" value="H3TH_53EXO"/>
    <property type="match status" value="1"/>
</dbReference>
<dbReference type="CDD" id="cd09859">
    <property type="entry name" value="PIN_53EXO"/>
    <property type="match status" value="1"/>
</dbReference>
<evidence type="ECO:0000256" key="1">
    <source>
        <dbReference type="ARBA" id="ARBA00022722"/>
    </source>
</evidence>
<dbReference type="RefSeq" id="WP_090233492.1">
    <property type="nucleotide sequence ID" value="NZ_FNHW01000001.1"/>
</dbReference>
<dbReference type="SUPFAM" id="SSF47807">
    <property type="entry name" value="5' to 3' exonuclease, C-terminal subdomain"/>
    <property type="match status" value="1"/>
</dbReference>
<dbReference type="PANTHER" id="PTHR42646:SF2">
    <property type="entry name" value="5'-3' EXONUCLEASE FAMILY PROTEIN"/>
    <property type="match status" value="1"/>
</dbReference>
<evidence type="ECO:0000313" key="8">
    <source>
        <dbReference type="Proteomes" id="UP000199544"/>
    </source>
</evidence>
<keyword evidence="8" id="KW-1185">Reference proteome</keyword>
<dbReference type="FunFam" id="1.10.150.20:FF:000003">
    <property type="entry name" value="DNA polymerase I"/>
    <property type="match status" value="1"/>
</dbReference>
<feature type="domain" description="5'-3' exonuclease" evidence="6">
    <location>
        <begin position="7"/>
        <end position="277"/>
    </location>
</feature>
<dbReference type="InterPro" id="IPR020045">
    <property type="entry name" value="DNA_polI_H3TH"/>
</dbReference>
<protein>
    <recommendedName>
        <fullName evidence="5">5'-3' exonuclease</fullName>
    </recommendedName>
</protein>
<dbReference type="InterPro" id="IPR038969">
    <property type="entry name" value="FEN"/>
</dbReference>
<sequence>MSEETQEKLLLIDGFNLLSRCYFATAYGKEWDQLTRNSQGLFINGLRAKIQKLLQLVRIHEPTHLAIAWDVKRNETLRKEKFQDYKGTRNELPEPLIQQYETAVTLFNTLGLPQFTIPRYEADDIIGTFTQKWRDEKQGECIIYSNDRDLLQLLCEQTSQLIAAKKGEIKYTVHDFRDDYGIEPSQWIDVKALLGDKSDNIPGVAGVGEKAALPLVQQYRSVEGIYESVDELDVKYKRYFKKLQLGREMAFLSRDLCEIYRDVPDILDLNFDDIRIKVNRSLLKDELSRLEINVRVG</sequence>
<dbReference type="Gene3D" id="1.10.150.20">
    <property type="entry name" value="5' to 3' exonuclease, C-terminal subdomain"/>
    <property type="match status" value="1"/>
</dbReference>
<dbReference type="Proteomes" id="UP000199544">
    <property type="component" value="Unassembled WGS sequence"/>
</dbReference>
<evidence type="ECO:0000256" key="5">
    <source>
        <dbReference type="ARBA" id="ARBA00050026"/>
    </source>
</evidence>
<keyword evidence="3" id="KW-0238">DNA-binding</keyword>
<reference evidence="8" key="1">
    <citation type="submission" date="2016-10" db="EMBL/GenBank/DDBJ databases">
        <authorList>
            <person name="Varghese N."/>
            <person name="Submissions S."/>
        </authorList>
    </citation>
    <scope>NUCLEOTIDE SEQUENCE [LARGE SCALE GENOMIC DNA]</scope>
    <source>
        <strain evidence="8">CGMCC 1.6854</strain>
    </source>
</reference>
<organism evidence="7 8">
    <name type="scientific">Fictibacillus solisalsi</name>
    <dbReference type="NCBI Taxonomy" id="459525"/>
    <lineage>
        <taxon>Bacteria</taxon>
        <taxon>Bacillati</taxon>
        <taxon>Bacillota</taxon>
        <taxon>Bacilli</taxon>
        <taxon>Bacillales</taxon>
        <taxon>Fictibacillaceae</taxon>
        <taxon>Fictibacillus</taxon>
    </lineage>
</organism>
<evidence type="ECO:0000256" key="4">
    <source>
        <dbReference type="ARBA" id="ARBA00049957"/>
    </source>
</evidence>
<comment type="function">
    <text evidence="4">5'-3' exonuclease acting preferentially on double-stranded DNA.</text>
</comment>
<dbReference type="InterPro" id="IPR036279">
    <property type="entry name" value="5-3_exonuclease_C_sf"/>
</dbReference>
<name>A0A1G9V702_9BACL</name>
<dbReference type="AlphaFoldDB" id="A0A1G9V702"/>
<dbReference type="GO" id="GO:0017108">
    <property type="term" value="F:5'-flap endonuclease activity"/>
    <property type="evidence" value="ECO:0007669"/>
    <property type="project" value="InterPro"/>
</dbReference>
<dbReference type="InterPro" id="IPR029060">
    <property type="entry name" value="PIN-like_dom_sf"/>
</dbReference>
<dbReference type="SUPFAM" id="SSF88723">
    <property type="entry name" value="PIN domain-like"/>
    <property type="match status" value="1"/>
</dbReference>
<dbReference type="GO" id="GO:0003677">
    <property type="term" value="F:DNA binding"/>
    <property type="evidence" value="ECO:0007669"/>
    <property type="project" value="UniProtKB-KW"/>
</dbReference>
<dbReference type="PANTHER" id="PTHR42646">
    <property type="entry name" value="FLAP ENDONUCLEASE XNI"/>
    <property type="match status" value="1"/>
</dbReference>
<dbReference type="Pfam" id="PF01367">
    <property type="entry name" value="5_3_exonuc"/>
    <property type="match status" value="1"/>
</dbReference>
<dbReference type="GO" id="GO:0008409">
    <property type="term" value="F:5'-3' exonuclease activity"/>
    <property type="evidence" value="ECO:0007669"/>
    <property type="project" value="InterPro"/>
</dbReference>
<dbReference type="OrthoDB" id="9806424at2"/>
<dbReference type="SMART" id="SM00279">
    <property type="entry name" value="HhH2"/>
    <property type="match status" value="1"/>
</dbReference>
<keyword evidence="1" id="KW-0540">Nuclease</keyword>
<dbReference type="STRING" id="459525.SAMN04488137_1405"/>
<dbReference type="InterPro" id="IPR008918">
    <property type="entry name" value="HhH2"/>
</dbReference>
<dbReference type="Gene3D" id="3.40.50.1010">
    <property type="entry name" value="5'-nuclease"/>
    <property type="match status" value="1"/>
</dbReference>
<accession>A0A1G9V702</accession>
<evidence type="ECO:0000259" key="6">
    <source>
        <dbReference type="SMART" id="SM00475"/>
    </source>
</evidence>
<dbReference type="Pfam" id="PF02739">
    <property type="entry name" value="5_3_exonuc_N"/>
    <property type="match status" value="1"/>
</dbReference>
<keyword evidence="7" id="KW-0269">Exonuclease</keyword>
<dbReference type="GO" id="GO:0033567">
    <property type="term" value="P:DNA replication, Okazaki fragment processing"/>
    <property type="evidence" value="ECO:0007669"/>
    <property type="project" value="InterPro"/>
</dbReference>